<gene>
    <name evidence="2" type="ORF">PPENT_87.1.T0670268</name>
</gene>
<feature type="signal peptide" evidence="1">
    <location>
        <begin position="1"/>
        <end position="19"/>
    </location>
</feature>
<name>A0A8S1VSP3_9CILI</name>
<evidence type="ECO:0000313" key="3">
    <source>
        <dbReference type="Proteomes" id="UP000689195"/>
    </source>
</evidence>
<evidence type="ECO:0000313" key="2">
    <source>
        <dbReference type="EMBL" id="CAD8177556.1"/>
    </source>
</evidence>
<feature type="chain" id="PRO_5035728930" description="Mini antigen" evidence="1">
    <location>
        <begin position="20"/>
        <end position="284"/>
    </location>
</feature>
<dbReference type="OrthoDB" id="290385at2759"/>
<accession>A0A8S1VSP3</accession>
<sequence>MKIYLIGFTLLIIANSATTLSLSSVYQCQCENLLQQSDCLSDYCTWDPNESTCSNKPCSGFSQEDCFGVPDPFNCTWNYTTSKCEEFTQCSDYTFKTAEGEKCYDLIKCQVDVDTIDNTAGTVKCMDRTQESAMSIGSCDKVPYEECNWLVTPDGKQCLQNTTAKTCEAKTITQCSDYATIDLCNTSSCYWGDTCKPLTCTILPEESCMLFFSIDSKQVTFCKWETDKCIDLDTTTLTQTQCLPFTLYSYAWNPDSKKCEICQEASSSSGFLLYGTLLLSIMLN</sequence>
<keyword evidence="3" id="KW-1185">Reference proteome</keyword>
<evidence type="ECO:0000256" key="1">
    <source>
        <dbReference type="SAM" id="SignalP"/>
    </source>
</evidence>
<organism evidence="2 3">
    <name type="scientific">Paramecium pentaurelia</name>
    <dbReference type="NCBI Taxonomy" id="43138"/>
    <lineage>
        <taxon>Eukaryota</taxon>
        <taxon>Sar</taxon>
        <taxon>Alveolata</taxon>
        <taxon>Ciliophora</taxon>
        <taxon>Intramacronucleata</taxon>
        <taxon>Oligohymenophorea</taxon>
        <taxon>Peniculida</taxon>
        <taxon>Parameciidae</taxon>
        <taxon>Paramecium</taxon>
    </lineage>
</organism>
<dbReference type="EMBL" id="CAJJDO010000067">
    <property type="protein sequence ID" value="CAD8177556.1"/>
    <property type="molecule type" value="Genomic_DNA"/>
</dbReference>
<keyword evidence="1" id="KW-0732">Signal</keyword>
<comment type="caution">
    <text evidence="2">The sequence shown here is derived from an EMBL/GenBank/DDBJ whole genome shotgun (WGS) entry which is preliminary data.</text>
</comment>
<protein>
    <recommendedName>
        <fullName evidence="4">Mini antigen</fullName>
    </recommendedName>
</protein>
<dbReference type="Proteomes" id="UP000689195">
    <property type="component" value="Unassembled WGS sequence"/>
</dbReference>
<proteinExistence type="predicted"/>
<evidence type="ECO:0008006" key="4">
    <source>
        <dbReference type="Google" id="ProtNLM"/>
    </source>
</evidence>
<dbReference type="AlphaFoldDB" id="A0A8S1VSP3"/>
<reference evidence="2" key="1">
    <citation type="submission" date="2021-01" db="EMBL/GenBank/DDBJ databases">
        <authorList>
            <consortium name="Genoscope - CEA"/>
            <person name="William W."/>
        </authorList>
    </citation>
    <scope>NUCLEOTIDE SEQUENCE</scope>
</reference>